<feature type="non-terminal residue" evidence="1">
    <location>
        <position position="1"/>
    </location>
</feature>
<gene>
    <name evidence="1" type="ORF">S06H3_55408</name>
</gene>
<name>X1PP49_9ZZZZ</name>
<sequence>GKELFAGISISNGKTLFPDDFTKNLIIAHYLLLPGRGKAEHKQGLDFAIKAAEAYPSQASMGKVIFAARYGELRPRAIEFCIKYFNDFIENKNLYAKQHAYHHRIAAALNVASYLQRIAQSQKKSELVQFYSDKTKEYNNERKELLNGKRW</sequence>
<evidence type="ECO:0000313" key="1">
    <source>
        <dbReference type="EMBL" id="GAI57603.1"/>
    </source>
</evidence>
<dbReference type="EMBL" id="BARV01035516">
    <property type="protein sequence ID" value="GAI57603.1"/>
    <property type="molecule type" value="Genomic_DNA"/>
</dbReference>
<protein>
    <submittedName>
        <fullName evidence="1">Uncharacterized protein</fullName>
    </submittedName>
</protein>
<comment type="caution">
    <text evidence="1">The sequence shown here is derived from an EMBL/GenBank/DDBJ whole genome shotgun (WGS) entry which is preliminary data.</text>
</comment>
<reference evidence="1" key="1">
    <citation type="journal article" date="2014" name="Front. Microbiol.">
        <title>High frequency of phylogenetically diverse reductive dehalogenase-homologous genes in deep subseafloor sedimentary metagenomes.</title>
        <authorList>
            <person name="Kawai M."/>
            <person name="Futagami T."/>
            <person name="Toyoda A."/>
            <person name="Takaki Y."/>
            <person name="Nishi S."/>
            <person name="Hori S."/>
            <person name="Arai W."/>
            <person name="Tsubouchi T."/>
            <person name="Morono Y."/>
            <person name="Uchiyama I."/>
            <person name="Ito T."/>
            <person name="Fujiyama A."/>
            <person name="Inagaki F."/>
            <person name="Takami H."/>
        </authorList>
    </citation>
    <scope>NUCLEOTIDE SEQUENCE</scope>
    <source>
        <strain evidence="1">Expedition CK06-06</strain>
    </source>
</reference>
<proteinExistence type="predicted"/>
<accession>X1PP49</accession>
<organism evidence="1">
    <name type="scientific">marine sediment metagenome</name>
    <dbReference type="NCBI Taxonomy" id="412755"/>
    <lineage>
        <taxon>unclassified sequences</taxon>
        <taxon>metagenomes</taxon>
        <taxon>ecological metagenomes</taxon>
    </lineage>
</organism>
<dbReference type="AlphaFoldDB" id="X1PP49"/>